<dbReference type="Pfam" id="PF03401">
    <property type="entry name" value="TctC"/>
    <property type="match status" value="1"/>
</dbReference>
<dbReference type="SUPFAM" id="SSF53850">
    <property type="entry name" value="Periplasmic binding protein-like II"/>
    <property type="match status" value="1"/>
</dbReference>
<dbReference type="InterPro" id="IPR005064">
    <property type="entry name" value="BUG"/>
</dbReference>
<dbReference type="PANTHER" id="PTHR42928">
    <property type="entry name" value="TRICARBOXYLATE-BINDING PROTEIN"/>
    <property type="match status" value="1"/>
</dbReference>
<dbReference type="InterPro" id="IPR042100">
    <property type="entry name" value="Bug_dom1"/>
</dbReference>
<dbReference type="OrthoDB" id="9780943at2"/>
<sequence>MKMTKMLAAAAVALSLSAAHAEPVDVMKIMVPANPGGGFDTVGRALGEALTAAGQAKRVQVENKAGAGGAIGLAQFVNNAKADPNSLFIAGIVTVGAIEANKPPVSLDMVTPVARLMGEYNVIVVPANSPYKTLKDLTDAVKANPGAVSVGGGSAGGVDHIMMGLVAKAIGVPPAKINYVPYAGGGEGKAMILGGHIAAYVSGYGELADVIKGGKLRALALSSDKRLDGVDIPTMKEQGIDVVLFNWRAVFAEPKLSAEQTKAVTAMVDAAVHNEAWKTKAQKLEWIDLHQDGDAFRNFLAEEQKRVAAIIPELGLAKQP</sequence>
<dbReference type="Gene3D" id="3.40.190.150">
    <property type="entry name" value="Bordetella uptake gene, domain 1"/>
    <property type="match status" value="1"/>
</dbReference>
<evidence type="ECO:0000313" key="3">
    <source>
        <dbReference type="EMBL" id="TCO75755.1"/>
    </source>
</evidence>
<comment type="caution">
    <text evidence="3">The sequence shown here is derived from an EMBL/GenBank/DDBJ whole genome shotgun (WGS) entry which is preliminary data.</text>
</comment>
<accession>A0A4R2L951</accession>
<dbReference type="CDD" id="cd07012">
    <property type="entry name" value="PBP2_Bug_TTT"/>
    <property type="match status" value="1"/>
</dbReference>
<gene>
    <name evidence="3" type="ORF">EV699_1424</name>
</gene>
<reference evidence="3 4" key="1">
    <citation type="submission" date="2019-03" db="EMBL/GenBank/DDBJ databases">
        <title>Genomic Encyclopedia of Type Strains, Phase IV (KMG-IV): sequencing the most valuable type-strain genomes for metagenomic binning, comparative biology and taxonomic classification.</title>
        <authorList>
            <person name="Goeker M."/>
        </authorList>
    </citation>
    <scope>NUCLEOTIDE SEQUENCE [LARGE SCALE GENOMIC DNA]</scope>
    <source>
        <strain evidence="3 4">DSM 25287</strain>
    </source>
</reference>
<dbReference type="AlphaFoldDB" id="A0A4R2L951"/>
<organism evidence="3 4">
    <name type="scientific">Plasticicumulans lactativorans</name>
    <dbReference type="NCBI Taxonomy" id="1133106"/>
    <lineage>
        <taxon>Bacteria</taxon>
        <taxon>Pseudomonadati</taxon>
        <taxon>Pseudomonadota</taxon>
        <taxon>Gammaproteobacteria</taxon>
        <taxon>Candidatus Competibacteraceae</taxon>
        <taxon>Plasticicumulans</taxon>
    </lineage>
</organism>
<evidence type="ECO:0000256" key="2">
    <source>
        <dbReference type="SAM" id="SignalP"/>
    </source>
</evidence>
<dbReference type="PIRSF" id="PIRSF017082">
    <property type="entry name" value="YflP"/>
    <property type="match status" value="1"/>
</dbReference>
<protein>
    <submittedName>
        <fullName evidence="3">Putative tricarboxylic transport membrane protein</fullName>
    </submittedName>
</protein>
<proteinExistence type="inferred from homology"/>
<dbReference type="Gene3D" id="3.40.190.10">
    <property type="entry name" value="Periplasmic binding protein-like II"/>
    <property type="match status" value="1"/>
</dbReference>
<evidence type="ECO:0000256" key="1">
    <source>
        <dbReference type="ARBA" id="ARBA00006987"/>
    </source>
</evidence>
<dbReference type="PANTHER" id="PTHR42928:SF3">
    <property type="entry name" value="UPF0065 PROTEIN YFLP"/>
    <property type="match status" value="1"/>
</dbReference>
<name>A0A4R2L951_9GAMM</name>
<comment type="similarity">
    <text evidence="1">Belongs to the UPF0065 (bug) family.</text>
</comment>
<evidence type="ECO:0000313" key="4">
    <source>
        <dbReference type="Proteomes" id="UP000295765"/>
    </source>
</evidence>
<feature type="signal peptide" evidence="2">
    <location>
        <begin position="1"/>
        <end position="21"/>
    </location>
</feature>
<keyword evidence="2" id="KW-0732">Signal</keyword>
<dbReference type="Proteomes" id="UP000295765">
    <property type="component" value="Unassembled WGS sequence"/>
</dbReference>
<dbReference type="EMBL" id="SLWY01000042">
    <property type="protein sequence ID" value="TCO75755.1"/>
    <property type="molecule type" value="Genomic_DNA"/>
</dbReference>
<dbReference type="RefSeq" id="WP_132545964.1">
    <property type="nucleotide sequence ID" value="NZ_SLWY01000042.1"/>
</dbReference>
<keyword evidence="4" id="KW-1185">Reference proteome</keyword>
<feature type="chain" id="PRO_5020483800" evidence="2">
    <location>
        <begin position="22"/>
        <end position="320"/>
    </location>
</feature>